<dbReference type="PANTHER" id="PTHR11482:SF6">
    <property type="entry name" value="ORNITHINE DECARBOXYLASE 1-RELATED"/>
    <property type="match status" value="1"/>
</dbReference>
<dbReference type="InterPro" id="IPR022653">
    <property type="entry name" value="De-COase2_pyr-phos_BS"/>
</dbReference>
<dbReference type="EMBL" id="LPXN01000107">
    <property type="protein sequence ID" value="KZD08194.1"/>
    <property type="molecule type" value="Genomic_DNA"/>
</dbReference>
<evidence type="ECO:0000256" key="5">
    <source>
        <dbReference type="ARBA" id="ARBA00034115"/>
    </source>
</evidence>
<protein>
    <recommendedName>
        <fullName evidence="6">ornithine decarboxylase</fullName>
        <ecNumber evidence="6">4.1.1.17</ecNumber>
    </recommendedName>
</protein>
<evidence type="ECO:0000313" key="12">
    <source>
        <dbReference type="EMBL" id="KZD08194.1"/>
    </source>
</evidence>
<dbReference type="AlphaFoldDB" id="A0A154W3R2"/>
<dbReference type="PROSITE" id="PS00878">
    <property type="entry name" value="ODR_DC_2_1"/>
    <property type="match status" value="1"/>
</dbReference>
<dbReference type="InterPro" id="IPR022644">
    <property type="entry name" value="De-COase2_N"/>
</dbReference>
<accession>A0A154W3R2</accession>
<comment type="similarity">
    <text evidence="2 9">Belongs to the Orn/Lys/Arg decarboxylase class-II family.</text>
</comment>
<dbReference type="InterPro" id="IPR022657">
    <property type="entry name" value="De-COase2_CS"/>
</dbReference>
<dbReference type="Pfam" id="PF02784">
    <property type="entry name" value="Orn_Arg_deC_N"/>
    <property type="match status" value="1"/>
</dbReference>
<proteinExistence type="inferred from homology"/>
<organism evidence="12 13">
    <name type="scientific">Oceanibaculum pacificum</name>
    <dbReference type="NCBI Taxonomy" id="580166"/>
    <lineage>
        <taxon>Bacteria</taxon>
        <taxon>Pseudomonadati</taxon>
        <taxon>Pseudomonadota</taxon>
        <taxon>Alphaproteobacteria</taxon>
        <taxon>Rhodospirillales</taxon>
        <taxon>Oceanibaculaceae</taxon>
        <taxon>Oceanibaculum</taxon>
    </lineage>
</organism>
<comment type="cofactor">
    <cofactor evidence="1 8">
        <name>pyridoxal 5'-phosphate</name>
        <dbReference type="ChEBI" id="CHEBI:597326"/>
    </cofactor>
</comment>
<keyword evidence="3 8" id="KW-0663">Pyridoxal phosphate</keyword>
<feature type="active site" description="Proton donor" evidence="8">
    <location>
        <position position="341"/>
    </location>
</feature>
<name>A0A154W3R2_9PROT</name>
<comment type="caution">
    <text evidence="12">The sequence shown here is derived from an EMBL/GenBank/DDBJ whole genome shotgun (WGS) entry which is preliminary data.</text>
</comment>
<dbReference type="RefSeq" id="WP_067556063.1">
    <property type="nucleotide sequence ID" value="NZ_LPXN01000107.1"/>
</dbReference>
<dbReference type="GO" id="GO:0033387">
    <property type="term" value="P:putrescine biosynthetic process from arginine, via ornithine"/>
    <property type="evidence" value="ECO:0007669"/>
    <property type="project" value="TreeGrafter"/>
</dbReference>
<evidence type="ECO:0000256" key="1">
    <source>
        <dbReference type="ARBA" id="ARBA00001933"/>
    </source>
</evidence>
<dbReference type="PRINTS" id="PR01182">
    <property type="entry name" value="ORNDCRBXLASE"/>
</dbReference>
<dbReference type="SUPFAM" id="SSF51419">
    <property type="entry name" value="PLP-binding barrel"/>
    <property type="match status" value="1"/>
</dbReference>
<dbReference type="InterPro" id="IPR029066">
    <property type="entry name" value="PLP-binding_barrel"/>
</dbReference>
<reference evidence="12 13" key="1">
    <citation type="submission" date="2015-12" db="EMBL/GenBank/DDBJ databases">
        <title>Genome sequence of Oceanibaculum pacificum MCCC 1A02656.</title>
        <authorList>
            <person name="Lu L."/>
            <person name="Lai Q."/>
            <person name="Shao Z."/>
            <person name="Qian P."/>
        </authorList>
    </citation>
    <scope>NUCLEOTIDE SEQUENCE [LARGE SCALE GENOMIC DNA]</scope>
    <source>
        <strain evidence="12 13">MCCC 1A02656</strain>
    </source>
</reference>
<dbReference type="Gene3D" id="2.40.37.10">
    <property type="entry name" value="Lyase, Ornithine Decarboxylase, Chain A, domain 1"/>
    <property type="match status" value="1"/>
</dbReference>
<evidence type="ECO:0000256" key="3">
    <source>
        <dbReference type="ARBA" id="ARBA00022898"/>
    </source>
</evidence>
<dbReference type="InterPro" id="IPR000183">
    <property type="entry name" value="Orn/DAP/Arg_de-COase"/>
</dbReference>
<evidence type="ECO:0000313" key="13">
    <source>
        <dbReference type="Proteomes" id="UP000076400"/>
    </source>
</evidence>
<feature type="domain" description="Orn/DAP/Arg decarboxylase 2 N-terminal" evidence="11">
    <location>
        <begin position="46"/>
        <end position="278"/>
    </location>
</feature>
<dbReference type="SUPFAM" id="SSF50621">
    <property type="entry name" value="Alanine racemase C-terminal domain-like"/>
    <property type="match status" value="1"/>
</dbReference>
<dbReference type="OrthoDB" id="9802147at2"/>
<dbReference type="PROSITE" id="PS00879">
    <property type="entry name" value="ODR_DC_2_2"/>
    <property type="match status" value="1"/>
</dbReference>
<dbReference type="PRINTS" id="PR01179">
    <property type="entry name" value="ODADCRBXLASE"/>
</dbReference>
<dbReference type="EC" id="4.1.1.17" evidence="6"/>
<evidence type="ECO:0000256" key="9">
    <source>
        <dbReference type="RuleBase" id="RU003737"/>
    </source>
</evidence>
<keyword evidence="13" id="KW-1185">Reference proteome</keyword>
<sequence>MAHTLDVLSDLAARRRGAVNRLPSVDGVVSALKPGDPLVCLRPRLIEATARSFTSIFPGRVFYAVKCNPDTAVLRALSAGGVSHFDVASLTEIETVHRLLPDARMAYMHPVKPRASIREAYAKYGVRDFSLDSVDELAKIITETGHAADLGLFVRLKLPKGNAVYDLSGKFGAAPEQAVTLLRAARDAGKRVGLCFHVGSQCLDPSAYERALDLAGEVIRAAGVQPDVLDVGGGFPVSYPDATPPALWEFMSAIARGFRRLNLPKCELWCEPGRALVAAGASLVVQVQLRRGNELFINDGVYGSLSDAGVPAFQFPVRLVRPGGEQASQEMQDYIFFGPTCDSADRMAGPFPLPADMREGDWIEIGQMGAYTNALATPFNGFYPNTFVELEDEPPSVGGAD</sequence>
<dbReference type="GO" id="GO:0005737">
    <property type="term" value="C:cytoplasm"/>
    <property type="evidence" value="ECO:0007669"/>
    <property type="project" value="TreeGrafter"/>
</dbReference>
<dbReference type="GO" id="GO:0004586">
    <property type="term" value="F:ornithine decarboxylase activity"/>
    <property type="evidence" value="ECO:0007669"/>
    <property type="project" value="UniProtKB-EC"/>
</dbReference>
<evidence type="ECO:0000256" key="6">
    <source>
        <dbReference type="ARBA" id="ARBA00034138"/>
    </source>
</evidence>
<comment type="pathway">
    <text evidence="5">Amine and polyamine biosynthesis; putrescine biosynthesis via L-ornithine pathway; putrescine from L-ornithine: step 1/1.</text>
</comment>
<dbReference type="Proteomes" id="UP000076400">
    <property type="component" value="Unassembled WGS sequence"/>
</dbReference>
<evidence type="ECO:0000256" key="2">
    <source>
        <dbReference type="ARBA" id="ARBA00008872"/>
    </source>
</evidence>
<dbReference type="STRING" id="580166.AUP43_08840"/>
<dbReference type="FunFam" id="3.20.20.10:FF:000008">
    <property type="entry name" value="Ornithine decarboxylase"/>
    <property type="match status" value="1"/>
</dbReference>
<dbReference type="InterPro" id="IPR022643">
    <property type="entry name" value="De-COase2_C"/>
</dbReference>
<evidence type="ECO:0000256" key="4">
    <source>
        <dbReference type="ARBA" id="ARBA00023239"/>
    </source>
</evidence>
<comment type="catalytic activity">
    <reaction evidence="7">
        <text>L-ornithine + H(+) = putrescine + CO2</text>
        <dbReference type="Rhea" id="RHEA:22964"/>
        <dbReference type="ChEBI" id="CHEBI:15378"/>
        <dbReference type="ChEBI" id="CHEBI:16526"/>
        <dbReference type="ChEBI" id="CHEBI:46911"/>
        <dbReference type="ChEBI" id="CHEBI:326268"/>
        <dbReference type="EC" id="4.1.1.17"/>
    </reaction>
</comment>
<evidence type="ECO:0000259" key="10">
    <source>
        <dbReference type="Pfam" id="PF00278"/>
    </source>
</evidence>
<dbReference type="Gene3D" id="3.20.20.10">
    <property type="entry name" value="Alanine racemase"/>
    <property type="match status" value="1"/>
</dbReference>
<dbReference type="PANTHER" id="PTHR11482">
    <property type="entry name" value="ARGININE/DIAMINOPIMELATE/ORNITHINE DECARBOXYLASE"/>
    <property type="match status" value="1"/>
</dbReference>
<dbReference type="InterPro" id="IPR002433">
    <property type="entry name" value="Orn_de-COase"/>
</dbReference>
<dbReference type="CDD" id="cd00622">
    <property type="entry name" value="PLPDE_III_ODC"/>
    <property type="match status" value="1"/>
</dbReference>
<feature type="modified residue" description="N6-(pyridoxal phosphate)lysine" evidence="8">
    <location>
        <position position="66"/>
    </location>
</feature>
<evidence type="ECO:0000259" key="11">
    <source>
        <dbReference type="Pfam" id="PF02784"/>
    </source>
</evidence>
<dbReference type="Pfam" id="PF00278">
    <property type="entry name" value="Orn_DAP_Arg_deC"/>
    <property type="match status" value="1"/>
</dbReference>
<gene>
    <name evidence="12" type="ORF">AUP43_08840</name>
</gene>
<evidence type="ECO:0000256" key="7">
    <source>
        <dbReference type="ARBA" id="ARBA00049127"/>
    </source>
</evidence>
<dbReference type="InterPro" id="IPR009006">
    <property type="entry name" value="Ala_racemase/Decarboxylase_C"/>
</dbReference>
<keyword evidence="4" id="KW-0456">Lyase</keyword>
<evidence type="ECO:0000256" key="8">
    <source>
        <dbReference type="PIRSR" id="PIRSR600183-50"/>
    </source>
</evidence>
<feature type="domain" description="Orn/DAP/Arg decarboxylase 2 C-terminal" evidence="10">
    <location>
        <begin position="282"/>
        <end position="369"/>
    </location>
</feature>